<sequence length="371" mass="42541">MEDLSALVIMPPISFSSEAKTAIAFSNVLSEYGFVNQYGIFFEKDSISNIIRLAPELSNSFNIVDSKLNMIKGPIFSGIIDYIIANLAKLIKKVDISVNLYYTEIPLGLDIAYVIYPPSVMYYKGLLYTKYGKLRRIYLDTNIYFLKKVANSEKLVCSSYYIQSIMKENFGYNCSVIYPPIISYKRFPDLEKENLVIGIGKYVEPKHWDEFIQIAKKVRRVNNKIKFKIIGGLNYVRSSMKYFEYLKSIAGDDVELLTDITEEEKWKLINKAKIILHCMRNDNISLGVEEAMAAGVVPVVFRATGSWTDITKEGKYGFSYTSIDEAANIILDLFNDENLFNKMSKLSIERAEEFSYDTFKSRLFDILKSIT</sequence>
<gene>
    <name evidence="2" type="ORF">J5U23_01543</name>
</gene>
<evidence type="ECO:0000313" key="2">
    <source>
        <dbReference type="EMBL" id="QXJ28674.1"/>
    </source>
</evidence>
<feature type="domain" description="Glycosyl transferase family 1" evidence="1">
    <location>
        <begin position="191"/>
        <end position="345"/>
    </location>
</feature>
<dbReference type="RefSeq" id="WP_218267442.1">
    <property type="nucleotide sequence ID" value="NZ_CP077717.1"/>
</dbReference>
<accession>A0A8F5BNY3</accession>
<name>A0A8F5BNY3_SACSH</name>
<dbReference type="PANTHER" id="PTHR45919:SF1">
    <property type="entry name" value="GDP-MAN:MAN(3)GLCNAC(2)-PP-DOL ALPHA-1,2-MANNOSYLTRANSFERASE"/>
    <property type="match status" value="1"/>
</dbReference>
<organism evidence="2 3">
    <name type="scientific">Saccharolobus shibatae (strain ATCC 51178 / DSM 5389 / JCM 8931 / NBRC 15437 / B12)</name>
    <name type="common">Sulfolobus shibatae</name>
    <dbReference type="NCBI Taxonomy" id="523848"/>
    <lineage>
        <taxon>Archaea</taxon>
        <taxon>Thermoproteota</taxon>
        <taxon>Thermoprotei</taxon>
        <taxon>Sulfolobales</taxon>
        <taxon>Sulfolobaceae</taxon>
        <taxon>Saccharolobus</taxon>
    </lineage>
</organism>
<dbReference type="PANTHER" id="PTHR45919">
    <property type="entry name" value="GDP-MAN:MAN(3)GLCNAC(2)-PP-DOL ALPHA-1,2-MANNOSYLTRANSFERASE"/>
    <property type="match status" value="1"/>
</dbReference>
<protein>
    <recommendedName>
        <fullName evidence="1">Glycosyl transferase family 1 domain-containing protein</fullName>
    </recommendedName>
</protein>
<proteinExistence type="predicted"/>
<dbReference type="AlphaFoldDB" id="A0A8F5BNY3"/>
<reference evidence="2" key="1">
    <citation type="journal article" date="2021" name="Environ. Microbiol.">
        <title>New insights into the diversity and evolution of the archaeal mobilome from three complete genomes of Saccharolobus shibatae.</title>
        <authorList>
            <person name="Medvedeva S."/>
            <person name="Brandt D."/>
            <person name="Cvirkaite-Krupovic V."/>
            <person name="Liu Y."/>
            <person name="Severinov K."/>
            <person name="Ishino S."/>
            <person name="Ishino Y."/>
            <person name="Prangishvili D."/>
            <person name="Kalinowski J."/>
            <person name="Krupovic M."/>
        </authorList>
    </citation>
    <scope>NUCLEOTIDE SEQUENCE</scope>
    <source>
        <strain evidence="2">B12</strain>
    </source>
</reference>
<dbReference type="GO" id="GO:0006487">
    <property type="term" value="P:protein N-linked glycosylation"/>
    <property type="evidence" value="ECO:0007669"/>
    <property type="project" value="TreeGrafter"/>
</dbReference>
<dbReference type="KEGG" id="sshi:J5U23_01543"/>
<dbReference type="OrthoDB" id="132546at2157"/>
<dbReference type="GO" id="GO:0004377">
    <property type="term" value="F:GDP-Man:Man(3)GlcNAc(2)-PP-Dol alpha-1,2-mannosyltransferase activity"/>
    <property type="evidence" value="ECO:0007669"/>
    <property type="project" value="InterPro"/>
</dbReference>
<evidence type="ECO:0000313" key="3">
    <source>
        <dbReference type="Proteomes" id="UP000694018"/>
    </source>
</evidence>
<dbReference type="EMBL" id="CP077717">
    <property type="protein sequence ID" value="QXJ28674.1"/>
    <property type="molecule type" value="Genomic_DNA"/>
</dbReference>
<dbReference type="InterPro" id="IPR001296">
    <property type="entry name" value="Glyco_trans_1"/>
</dbReference>
<dbReference type="GeneID" id="65563111"/>
<dbReference type="Pfam" id="PF00534">
    <property type="entry name" value="Glycos_transf_1"/>
    <property type="match status" value="1"/>
</dbReference>
<dbReference type="GO" id="GO:0016020">
    <property type="term" value="C:membrane"/>
    <property type="evidence" value="ECO:0007669"/>
    <property type="project" value="TreeGrafter"/>
</dbReference>
<dbReference type="InterPro" id="IPR038013">
    <property type="entry name" value="ALG11"/>
</dbReference>
<dbReference type="Proteomes" id="UP000694018">
    <property type="component" value="Chromosome"/>
</dbReference>
<evidence type="ECO:0000259" key="1">
    <source>
        <dbReference type="Pfam" id="PF00534"/>
    </source>
</evidence>